<dbReference type="InterPro" id="IPR025110">
    <property type="entry name" value="AMP-bd_C"/>
</dbReference>
<comment type="cofactor">
    <cofactor evidence="1">
        <name>pantetheine 4'-phosphate</name>
        <dbReference type="ChEBI" id="CHEBI:47942"/>
    </cofactor>
</comment>
<dbReference type="GO" id="GO:0044550">
    <property type="term" value="P:secondary metabolite biosynthetic process"/>
    <property type="evidence" value="ECO:0007669"/>
    <property type="project" value="UniProtKB-ARBA"/>
</dbReference>
<dbReference type="InterPro" id="IPR020845">
    <property type="entry name" value="AMP-binding_CS"/>
</dbReference>
<dbReference type="Gene3D" id="3.30.559.30">
    <property type="entry name" value="Nonribosomal peptide synthetase, condensation domain"/>
    <property type="match status" value="3"/>
</dbReference>
<organism evidence="7 8">
    <name type="scientific">Iningainema tapete BLCC-T55</name>
    <dbReference type="NCBI Taxonomy" id="2748662"/>
    <lineage>
        <taxon>Bacteria</taxon>
        <taxon>Bacillati</taxon>
        <taxon>Cyanobacteriota</taxon>
        <taxon>Cyanophyceae</taxon>
        <taxon>Nostocales</taxon>
        <taxon>Scytonemataceae</taxon>
        <taxon>Iningainema tapete</taxon>
    </lineage>
</organism>
<accession>A0A8J6XK27</accession>
<dbReference type="PROSITE" id="PS00012">
    <property type="entry name" value="PHOSPHOPANTETHEINE"/>
    <property type="match status" value="1"/>
</dbReference>
<evidence type="ECO:0000313" key="7">
    <source>
        <dbReference type="EMBL" id="MBD2772939.1"/>
    </source>
</evidence>
<dbReference type="PANTHER" id="PTHR45527:SF1">
    <property type="entry name" value="FATTY ACID SYNTHASE"/>
    <property type="match status" value="1"/>
</dbReference>
<feature type="compositionally biased region" description="Gly residues" evidence="5">
    <location>
        <begin position="1704"/>
        <end position="1714"/>
    </location>
</feature>
<dbReference type="InterPro" id="IPR000873">
    <property type="entry name" value="AMP-dep_synth/lig_dom"/>
</dbReference>
<dbReference type="SUPFAM" id="SSF52777">
    <property type="entry name" value="CoA-dependent acyltransferases"/>
    <property type="match status" value="5"/>
</dbReference>
<dbReference type="InterPro" id="IPR023213">
    <property type="entry name" value="CAT-like_dom_sf"/>
</dbReference>
<evidence type="ECO:0000313" key="8">
    <source>
        <dbReference type="Proteomes" id="UP000629098"/>
    </source>
</evidence>
<dbReference type="SMART" id="SM00823">
    <property type="entry name" value="PKS_PP"/>
    <property type="match status" value="2"/>
</dbReference>
<comment type="caution">
    <text evidence="7">The sequence shown here is derived from an EMBL/GenBank/DDBJ whole genome shotgun (WGS) entry which is preliminary data.</text>
</comment>
<dbReference type="Pfam" id="PF13193">
    <property type="entry name" value="AMP-binding_C"/>
    <property type="match status" value="2"/>
</dbReference>
<dbReference type="EMBL" id="JACXAE010000048">
    <property type="protein sequence ID" value="MBD2772939.1"/>
    <property type="molecule type" value="Genomic_DNA"/>
</dbReference>
<dbReference type="CDD" id="cd19531">
    <property type="entry name" value="LCL_NRPS-like"/>
    <property type="match status" value="3"/>
</dbReference>
<dbReference type="InterPro" id="IPR006162">
    <property type="entry name" value="Ppantetheine_attach_site"/>
</dbReference>
<keyword evidence="8" id="KW-1185">Reference proteome</keyword>
<dbReference type="GO" id="GO:0043041">
    <property type="term" value="P:amino acid activation for nonribosomal peptide biosynthetic process"/>
    <property type="evidence" value="ECO:0007669"/>
    <property type="project" value="TreeGrafter"/>
</dbReference>
<name>A0A8J6XK27_9CYAN</name>
<dbReference type="InterPro" id="IPR036736">
    <property type="entry name" value="ACP-like_sf"/>
</dbReference>
<dbReference type="Gene3D" id="3.30.559.10">
    <property type="entry name" value="Chloramphenicol acetyltransferase-like domain"/>
    <property type="match status" value="3"/>
</dbReference>
<dbReference type="NCBIfam" id="TIGR01733">
    <property type="entry name" value="AA-adenyl-dom"/>
    <property type="match status" value="2"/>
</dbReference>
<reference evidence="7" key="1">
    <citation type="submission" date="2020-09" db="EMBL/GenBank/DDBJ databases">
        <title>Iningainema tapete sp. nov. (Scytonemataceae, Cyanobacteria) from greenhouses in central Florida (USA) produces two types of nodularin with biosynthetic potential for microcystin-LR and anabaenopeptins.</title>
        <authorList>
            <person name="Berthold D.E."/>
            <person name="Lefler F.W."/>
            <person name="Huang I.-S."/>
            <person name="Abdulla H."/>
            <person name="Zimba P.V."/>
            <person name="Laughinghouse H.D. IV."/>
        </authorList>
    </citation>
    <scope>NUCLEOTIDE SEQUENCE</scope>
    <source>
        <strain evidence="7">BLCCT55</strain>
    </source>
</reference>
<dbReference type="Pfam" id="PF00550">
    <property type="entry name" value="PP-binding"/>
    <property type="match status" value="2"/>
</dbReference>
<evidence type="ECO:0000256" key="2">
    <source>
        <dbReference type="ARBA" id="ARBA00006432"/>
    </source>
</evidence>
<dbReference type="InterPro" id="IPR020806">
    <property type="entry name" value="PKS_PP-bd"/>
</dbReference>
<dbReference type="GO" id="GO:0005829">
    <property type="term" value="C:cytosol"/>
    <property type="evidence" value="ECO:0007669"/>
    <property type="project" value="TreeGrafter"/>
</dbReference>
<dbReference type="PANTHER" id="PTHR45527">
    <property type="entry name" value="NONRIBOSOMAL PEPTIDE SYNTHETASE"/>
    <property type="match status" value="1"/>
</dbReference>
<evidence type="ECO:0000256" key="4">
    <source>
        <dbReference type="ARBA" id="ARBA00022553"/>
    </source>
</evidence>
<feature type="domain" description="Carrier" evidence="6">
    <location>
        <begin position="1856"/>
        <end position="1931"/>
    </location>
</feature>
<dbReference type="FunFam" id="3.30.300.30:FF:000010">
    <property type="entry name" value="Enterobactin synthetase component F"/>
    <property type="match status" value="2"/>
</dbReference>
<dbReference type="InterPro" id="IPR045851">
    <property type="entry name" value="AMP-bd_C_sf"/>
</dbReference>
<dbReference type="SUPFAM" id="SSF56801">
    <property type="entry name" value="Acetyl-CoA synthetase-like"/>
    <property type="match status" value="2"/>
</dbReference>
<gene>
    <name evidence="7" type="ORF">ICL16_12860</name>
</gene>
<keyword evidence="4" id="KW-0597">Phosphoprotein</keyword>
<evidence type="ECO:0000256" key="3">
    <source>
        <dbReference type="ARBA" id="ARBA00022450"/>
    </source>
</evidence>
<dbReference type="GO" id="GO:0031177">
    <property type="term" value="F:phosphopantetheine binding"/>
    <property type="evidence" value="ECO:0007669"/>
    <property type="project" value="InterPro"/>
</dbReference>
<evidence type="ECO:0000259" key="6">
    <source>
        <dbReference type="PROSITE" id="PS50075"/>
    </source>
</evidence>
<proteinExistence type="inferred from homology"/>
<comment type="similarity">
    <text evidence="2">Belongs to the ATP-dependent AMP-binding enzyme family.</text>
</comment>
<dbReference type="Proteomes" id="UP000629098">
    <property type="component" value="Unassembled WGS sequence"/>
</dbReference>
<evidence type="ECO:0000256" key="1">
    <source>
        <dbReference type="ARBA" id="ARBA00001957"/>
    </source>
</evidence>
<keyword evidence="3" id="KW-0596">Phosphopantetheine</keyword>
<evidence type="ECO:0000256" key="5">
    <source>
        <dbReference type="SAM" id="MobiDB-lite"/>
    </source>
</evidence>
<dbReference type="PROSITE" id="PS50075">
    <property type="entry name" value="CARRIER"/>
    <property type="match status" value="2"/>
</dbReference>
<dbReference type="SUPFAM" id="SSF47336">
    <property type="entry name" value="ACP-like"/>
    <property type="match status" value="2"/>
</dbReference>
<dbReference type="InterPro" id="IPR009081">
    <property type="entry name" value="PP-bd_ACP"/>
</dbReference>
<dbReference type="FunFam" id="3.40.50.12780:FF:000012">
    <property type="entry name" value="Non-ribosomal peptide synthetase"/>
    <property type="match status" value="2"/>
</dbReference>
<sequence>MISSFNQTKISVVQQPGQSLHNYTDKQELQERQLDYWKQQLASAMPLLELPTDYPRPPIQTFSSAIQEFKLNSNLTAQLKILSQQSKTSLFEILLATFAVLLHRYSGQDDICIGSPFTNYKDGFFVNTLVLRNQIKENSTFSDFLNQVQYVVLDAHAHQDVPFEQVVEALQLEPSPSYHPLCQVMFVLQDSTLDMTPQVKQGTPQFDLSLSMWETTTGLMGSWEYNSDLFNDATIARTIGHFQTLLEAIATNPEQEISQLPLLTQPERHQLLFDWNNTQAEYPQDKCIHQLFEEQVERSPDAIAVVFGEEQLTYRELNAKANQLAHYLQNLGVGPEVLVGICVERSLEMLIGLFGILKAGGAYVPLDPTYPPDRLALMLEDSSASVLLTQSKLVEKLLTNSTSVVCIDSNWEKISFHSEDNPSTEVKPENLAYVIYTSGSTGKPKGVLIQHKSLVNYTTAAIALYEIDKCDRFLQFSSISFDVSAEEIYTTLTSGAMLVLRTDAMLDSISIFCHKCIEEKITVLAIPTAYWHELTVFLSQEKFALPPSLRLVIIGGEKALTERWKTWQECVGQVRLVNNYGPTEATIGATIYDLSAAKTSALIGRPIYNLQTYILDRYQQPVPIGVPGELYIGGDGLARGYLNRPDLTDEKFIPNPFCNQPGSRLYKTGDLVRYLPDGNIEFLGRIDHQVKIRGFRIELGEIEAVLSQHPDVRETVVIARENIAGGKQLVAYVVPHQQAALTNSDLRRFLKEQLPEYMVPSAFVVLESLPITPNGKVDRKSLPAPEIRLELEQSFVAPRTLIEEVLAGIWVEVLKVERVGIHDNFLELGGHSLLAIQVISRMRDILGVEFPLRSLFEAPTVIELAQYVETQQQNPKLLPPIQPVERTQNLPLSFGQEQMWLVDQLVSNIPVYNEPSTIRLPENVNVAALEKALNEIVQRHEILRTTYYTIDGQPMQVIAPSLTIPLPVVDLRSLATSEREVEALRLATLEARQRFDLTTGPLLRTTLMQLDETDYRLFLTSHHIIDDGVSSFSIFLPELQTLYQAFCAGKPSPLKEVPIQYADFAVWQRQCLQSEVLEPQIAYWKQQLADLPVLELPTSRPQRQSYAGSRQCLALSRNLSDELLALSRREGVTLFMTLLAAFKTLLYRYTGSDDIPVGTVIGSRNRPELEGTLGFFLNTLVLRTDLSGNISFQQLLERVREVTLEADAHRDLPFEQLVQILQPERSLSRNPLFQVSFVLEPQMPALDSGWHMSQLDVDTGTAKFDLTMELDERPEGIIGRIEYSTDLFEDSTISRMIEHFQTLLEGIVANPQTLISELPLLTEVERQLLVEWNNTTKDYAQDKCIHQLFEEQVERAPDSVAVVFENEQLTYRELNARANQLAHYLRSLGVEPDVLVGICVERSFEMIIGLLGILKAGGAYVPIDPAYPSERIAYMLDDSQLPVLLTQQKLVDSLPHQAKVVCLDADWEEISAMPELPPITDVTSENLAYVIYTSGSTGKPKGVLVAHQGLCNLAQAQIKRFDVQPDSRLLQFISFSFDAAVGEIFTAICAGATLCLGTREELQPGQPLVRLLQKQEITHLTLVPSALAALPMQELPALQAIVVGGEPCPPSLVTQWAKQRRFFNAYGPTESTVCATVAQCFEGMEVLPIGRPLDNTQIYILDRNLQPQPIGIPGELYISSVGLARGYLNRPDLTEAKFIPNPFGRGGGAEGQGSRGESSNFERLYKTGDLARYLPDGNIEFLGRIDNQVKIRGFRIELGEIEALLSQHSGVREAVAIARDNIAGDKQLVAYIVPHQQGTLTTNDLRRFLKAQIPDYMIPSAFVMLEALPLTPNGKIDRRALPAPDLQKELEQSFVAPRTATEEMLADIWAEVLKIEQVGVEDNFFSLGGHSLLVTSVMSRIQEVFAIELPLRHLFEAPTIASLSQVIETASSGFIDSITALPPLVPTTRDTHIPLSFAQEYIWYLEQLNPDSSICNSGVPLRFKGELSPEVVEKSINEIIRRHEILRTTFTVQNGQPMQVIAPSLTLPLKIVDLQDLPATEREACAQRIVAEEFEYHFDLANGPLIKTTLLRLSPLEHWLLIPMHHIITDGWSIGIFLQELETLVSAFSVESSSEGATALKPLPEVLLQYADFTLWEQKRLNEEVLEKQLHYWLQKLTDNPQDVSLSKQLQPTTDSRQASFYSFVLPKNLVASMETLSRAQRVTTYVIILTALKILLFKWSGQNEILIVTTTGNRSTPEVERMLGCFINDVILRSVLSNSQTGLTLLEQVKETVNEAINNKEVPVQKVVEAVGSKRELTLLANVTMEPPIQEGMSNWEILPVQPRCELWDEEVPLELSVSSPSEDSQTIEISLVYSTELFTHETIEHLFNYYQEILQKLVEYPETKLSEF</sequence>
<dbReference type="CDD" id="cd17652">
    <property type="entry name" value="A_NRPS_CmdD_like"/>
    <property type="match status" value="1"/>
</dbReference>
<feature type="domain" description="Carrier" evidence="6">
    <location>
        <begin position="797"/>
        <end position="872"/>
    </location>
</feature>
<dbReference type="Gene3D" id="3.40.50.980">
    <property type="match status" value="4"/>
</dbReference>
<dbReference type="FunFam" id="2.30.38.10:FF:000001">
    <property type="entry name" value="Non-ribosomal peptide synthetase PvdI"/>
    <property type="match status" value="2"/>
</dbReference>
<dbReference type="Gene3D" id="3.30.300.30">
    <property type="match status" value="2"/>
</dbReference>
<protein>
    <submittedName>
        <fullName evidence="7">Amino acid adenylation domain-containing protein</fullName>
    </submittedName>
</protein>
<dbReference type="PROSITE" id="PS00455">
    <property type="entry name" value="AMP_BINDING"/>
    <property type="match status" value="2"/>
</dbReference>
<dbReference type="GO" id="GO:0008610">
    <property type="term" value="P:lipid biosynthetic process"/>
    <property type="evidence" value="ECO:0007669"/>
    <property type="project" value="UniProtKB-ARBA"/>
</dbReference>
<dbReference type="Gene3D" id="2.30.38.10">
    <property type="entry name" value="Luciferase, Domain 3"/>
    <property type="match status" value="2"/>
</dbReference>
<dbReference type="InterPro" id="IPR010071">
    <property type="entry name" value="AA_adenyl_dom"/>
</dbReference>
<dbReference type="InterPro" id="IPR001242">
    <property type="entry name" value="Condensation_dom"/>
</dbReference>
<feature type="region of interest" description="Disordered" evidence="5">
    <location>
        <begin position="1700"/>
        <end position="1719"/>
    </location>
</feature>
<dbReference type="Gene3D" id="1.10.1200.10">
    <property type="entry name" value="ACP-like"/>
    <property type="match status" value="2"/>
</dbReference>
<dbReference type="FunFam" id="1.10.1200.10:FF:000005">
    <property type="entry name" value="Nonribosomal peptide synthetase 1"/>
    <property type="match status" value="2"/>
</dbReference>
<dbReference type="FunFam" id="3.40.50.980:FF:000001">
    <property type="entry name" value="Non-ribosomal peptide synthetase"/>
    <property type="match status" value="2"/>
</dbReference>
<dbReference type="RefSeq" id="WP_190828122.1">
    <property type="nucleotide sequence ID" value="NZ_CAWPPI010000048.1"/>
</dbReference>
<dbReference type="FunFam" id="3.30.559.30:FF:000001">
    <property type="entry name" value="Non-ribosomal peptide synthetase"/>
    <property type="match status" value="1"/>
</dbReference>
<dbReference type="NCBIfam" id="NF003417">
    <property type="entry name" value="PRK04813.1"/>
    <property type="match status" value="2"/>
</dbReference>
<dbReference type="Pfam" id="PF00668">
    <property type="entry name" value="Condensation"/>
    <property type="match status" value="3"/>
</dbReference>
<dbReference type="Pfam" id="PF00501">
    <property type="entry name" value="AMP-binding"/>
    <property type="match status" value="2"/>
</dbReference>
<dbReference type="GO" id="GO:0003824">
    <property type="term" value="F:catalytic activity"/>
    <property type="evidence" value="ECO:0007669"/>
    <property type="project" value="InterPro"/>
</dbReference>